<reference evidence="2 3" key="1">
    <citation type="submission" date="2016-02" db="EMBL/GenBank/DDBJ databases">
        <title>Genome sequence of Halalkalicoccus paucihalophilus DSM 24557.</title>
        <authorList>
            <person name="Poehlein A."/>
            <person name="Daniel R."/>
        </authorList>
    </citation>
    <scope>NUCLEOTIDE SEQUENCE [LARGE SCALE GENOMIC DNA]</scope>
    <source>
        <strain evidence="2 3">DSM 24557</strain>
    </source>
</reference>
<dbReference type="Pfam" id="PF13367">
    <property type="entry name" value="PrsW-protease"/>
    <property type="match status" value="1"/>
</dbReference>
<name>A0A151AJ45_9EURY</name>
<evidence type="ECO:0000313" key="2">
    <source>
        <dbReference type="EMBL" id="KYH27595.1"/>
    </source>
</evidence>
<dbReference type="PANTHER" id="PTHR36844">
    <property type="entry name" value="PROTEASE PRSW"/>
    <property type="match status" value="1"/>
</dbReference>
<feature type="transmembrane region" description="Helical" evidence="1">
    <location>
        <begin position="34"/>
        <end position="59"/>
    </location>
</feature>
<sequence length="339" mass="36263">MQRDPIDRETRGSRDLYDISTWERRSAVDRFAAWLYRFGVAGTKAFIVLLALAFLIAQFVLGGLGAVSDPVVGVLVILSVVPAFAIAAYIWRSDVTTGEPLSLLVATFLLAVLFAMFAAIVNSFLQPAFGSLPSLIGLPLFFFLVVGPVEETVKLLAVRLFAYRDPRFNAVIDGAVYGAAAGLGFATIENAIYITRGLEAGLGGIEVVGAAGGTAATRALAGPGHVLYSSIAGYYLGLAKFNRENAGPIVIKGVLIAAFFHGLYNTLSGIVPGVLVSAATWITPAIALIGFIVLYDGIVAYFLYRKLSAYRRVYADVGIRDGDREPTPELTEFDPDTEH</sequence>
<protein>
    <recommendedName>
        <fullName evidence="4">Protease PrsW</fullName>
    </recommendedName>
</protein>
<dbReference type="PATRIC" id="fig|1008153.3.peg.266"/>
<evidence type="ECO:0000256" key="1">
    <source>
        <dbReference type="SAM" id="Phobius"/>
    </source>
</evidence>
<feature type="transmembrane region" description="Helical" evidence="1">
    <location>
        <begin position="249"/>
        <end position="275"/>
    </location>
</feature>
<dbReference type="InterPro" id="IPR026898">
    <property type="entry name" value="PrsW"/>
</dbReference>
<dbReference type="GO" id="GO:0008233">
    <property type="term" value="F:peptidase activity"/>
    <property type="evidence" value="ECO:0007669"/>
    <property type="project" value="InterPro"/>
</dbReference>
<keyword evidence="3" id="KW-1185">Reference proteome</keyword>
<gene>
    <name evidence="2" type="ORF">HAPAU_02630</name>
</gene>
<feature type="transmembrane region" description="Helical" evidence="1">
    <location>
        <begin position="71"/>
        <end position="91"/>
    </location>
</feature>
<feature type="transmembrane region" description="Helical" evidence="1">
    <location>
        <begin position="281"/>
        <end position="304"/>
    </location>
</feature>
<proteinExistence type="predicted"/>
<dbReference type="AlphaFoldDB" id="A0A151AJ45"/>
<comment type="caution">
    <text evidence="2">The sequence shown here is derived from an EMBL/GenBank/DDBJ whole genome shotgun (WGS) entry which is preliminary data.</text>
</comment>
<evidence type="ECO:0000313" key="3">
    <source>
        <dbReference type="Proteomes" id="UP000075321"/>
    </source>
</evidence>
<accession>A0A151AJ45</accession>
<keyword evidence="1" id="KW-0472">Membrane</keyword>
<organism evidence="2 3">
    <name type="scientific">Halalkalicoccus paucihalophilus</name>
    <dbReference type="NCBI Taxonomy" id="1008153"/>
    <lineage>
        <taxon>Archaea</taxon>
        <taxon>Methanobacteriati</taxon>
        <taxon>Methanobacteriota</taxon>
        <taxon>Stenosarchaea group</taxon>
        <taxon>Halobacteria</taxon>
        <taxon>Halobacteriales</taxon>
        <taxon>Halococcaceae</taxon>
        <taxon>Halalkalicoccus</taxon>
    </lineage>
</organism>
<dbReference type="PANTHER" id="PTHR36844:SF1">
    <property type="entry name" value="PROTEASE PRSW"/>
    <property type="match status" value="1"/>
</dbReference>
<dbReference type="Proteomes" id="UP000075321">
    <property type="component" value="Unassembled WGS sequence"/>
</dbReference>
<dbReference type="OrthoDB" id="248468at2157"/>
<dbReference type="RefSeq" id="WP_066378545.1">
    <property type="nucleotide sequence ID" value="NZ_LTAZ01000001.1"/>
</dbReference>
<evidence type="ECO:0008006" key="4">
    <source>
        <dbReference type="Google" id="ProtNLM"/>
    </source>
</evidence>
<keyword evidence="1" id="KW-1133">Transmembrane helix</keyword>
<dbReference type="EMBL" id="LTAZ01000001">
    <property type="protein sequence ID" value="KYH27595.1"/>
    <property type="molecule type" value="Genomic_DNA"/>
</dbReference>
<keyword evidence="1" id="KW-0812">Transmembrane</keyword>
<feature type="transmembrane region" description="Helical" evidence="1">
    <location>
        <begin position="103"/>
        <end position="125"/>
    </location>
</feature>